<feature type="compositionally biased region" description="Polar residues" evidence="3">
    <location>
        <begin position="1167"/>
        <end position="1180"/>
    </location>
</feature>
<feature type="compositionally biased region" description="Polar residues" evidence="3">
    <location>
        <begin position="8"/>
        <end position="20"/>
    </location>
</feature>
<feature type="region of interest" description="Disordered" evidence="3">
    <location>
        <begin position="996"/>
        <end position="1027"/>
    </location>
</feature>
<feature type="compositionally biased region" description="Polar residues" evidence="3">
    <location>
        <begin position="1220"/>
        <end position="1244"/>
    </location>
</feature>
<organism evidence="4 5">
    <name type="scientific">Patella caerulea</name>
    <name type="common">Rayed Mediterranean limpet</name>
    <dbReference type="NCBI Taxonomy" id="87958"/>
    <lineage>
        <taxon>Eukaryota</taxon>
        <taxon>Metazoa</taxon>
        <taxon>Spiralia</taxon>
        <taxon>Lophotrochozoa</taxon>
        <taxon>Mollusca</taxon>
        <taxon>Gastropoda</taxon>
        <taxon>Patellogastropoda</taxon>
        <taxon>Patelloidea</taxon>
        <taxon>Patellidae</taxon>
        <taxon>Patella</taxon>
    </lineage>
</organism>
<dbReference type="InterPro" id="IPR011990">
    <property type="entry name" value="TPR-like_helical_dom_sf"/>
</dbReference>
<keyword evidence="5" id="KW-1185">Reference proteome</keyword>
<feature type="region of interest" description="Disordered" evidence="3">
    <location>
        <begin position="1216"/>
        <end position="1249"/>
    </location>
</feature>
<evidence type="ECO:0000256" key="2">
    <source>
        <dbReference type="PROSITE-ProRule" id="PRU00339"/>
    </source>
</evidence>
<dbReference type="InterPro" id="IPR019734">
    <property type="entry name" value="TPR_rpt"/>
</dbReference>
<proteinExistence type="predicted"/>
<dbReference type="GO" id="GO:0080008">
    <property type="term" value="C:Cul4-RING E3 ubiquitin ligase complex"/>
    <property type="evidence" value="ECO:0007669"/>
    <property type="project" value="TreeGrafter"/>
</dbReference>
<gene>
    <name evidence="4" type="ORF">SNE40_011834</name>
</gene>
<comment type="caution">
    <text evidence="4">The sequence shown here is derived from an EMBL/GenBank/DDBJ whole genome shotgun (WGS) entry which is preliminary data.</text>
</comment>
<dbReference type="EMBL" id="JAZGQO010000008">
    <property type="protein sequence ID" value="KAK6179484.1"/>
    <property type="molecule type" value="Genomic_DNA"/>
</dbReference>
<dbReference type="Gene3D" id="1.25.40.10">
    <property type="entry name" value="Tetratricopeptide repeat domain"/>
    <property type="match status" value="2"/>
</dbReference>
<reference evidence="4 5" key="1">
    <citation type="submission" date="2024-01" db="EMBL/GenBank/DDBJ databases">
        <title>The genome of the rayed Mediterranean limpet Patella caerulea (Linnaeus, 1758).</title>
        <authorList>
            <person name="Anh-Thu Weber A."/>
            <person name="Halstead-Nussloch G."/>
        </authorList>
    </citation>
    <scope>NUCLEOTIDE SEQUENCE [LARGE SCALE GENOMIC DNA]</scope>
    <source>
        <strain evidence="4">AATW-2023a</strain>
        <tissue evidence="4">Whole specimen</tissue>
    </source>
</reference>
<dbReference type="Proteomes" id="UP001347796">
    <property type="component" value="Unassembled WGS sequence"/>
</dbReference>
<dbReference type="InterPro" id="IPR051191">
    <property type="entry name" value="DCAF12"/>
</dbReference>
<keyword evidence="1" id="KW-0677">Repeat</keyword>
<evidence type="ECO:0000313" key="5">
    <source>
        <dbReference type="Proteomes" id="UP001347796"/>
    </source>
</evidence>
<keyword evidence="2" id="KW-0802">TPR repeat</keyword>
<dbReference type="InterPro" id="IPR027417">
    <property type="entry name" value="P-loop_NTPase"/>
</dbReference>
<name>A0AAN8JP56_PATCE</name>
<feature type="repeat" description="TPR" evidence="2">
    <location>
        <begin position="938"/>
        <end position="971"/>
    </location>
</feature>
<dbReference type="PANTHER" id="PTHR19860:SF14">
    <property type="entry name" value="DUF4062 DOMAIN-CONTAINING PROTEIN"/>
    <property type="match status" value="1"/>
</dbReference>
<dbReference type="Gene3D" id="3.40.50.300">
    <property type="entry name" value="P-loop containing nucleotide triphosphate hydrolases"/>
    <property type="match status" value="1"/>
</dbReference>
<dbReference type="Pfam" id="PF13374">
    <property type="entry name" value="TPR_10"/>
    <property type="match status" value="1"/>
</dbReference>
<feature type="region of interest" description="Disordered" evidence="3">
    <location>
        <begin position="1"/>
        <end position="20"/>
    </location>
</feature>
<evidence type="ECO:0000313" key="4">
    <source>
        <dbReference type="EMBL" id="KAK6179484.1"/>
    </source>
</evidence>
<protein>
    <submittedName>
        <fullName evidence="4">Uncharacterized protein</fullName>
    </submittedName>
</protein>
<dbReference type="SUPFAM" id="SSF48452">
    <property type="entry name" value="TPR-like"/>
    <property type="match status" value="1"/>
</dbReference>
<accession>A0AAN8JP56</accession>
<feature type="region of interest" description="Disordered" evidence="3">
    <location>
        <begin position="1057"/>
        <end position="1077"/>
    </location>
</feature>
<dbReference type="SUPFAM" id="SSF52540">
    <property type="entry name" value="P-loop containing nucleoside triphosphate hydrolases"/>
    <property type="match status" value="1"/>
</dbReference>
<feature type="compositionally biased region" description="Acidic residues" evidence="3">
    <location>
        <begin position="1000"/>
        <end position="1020"/>
    </location>
</feature>
<dbReference type="PANTHER" id="PTHR19860">
    <property type="entry name" value="DDB1- AND CUL4-ASSOCIATED FACTOR 12-RELATED"/>
    <property type="match status" value="1"/>
</dbReference>
<dbReference type="PROSITE" id="PS50005">
    <property type="entry name" value="TPR"/>
    <property type="match status" value="1"/>
</dbReference>
<evidence type="ECO:0000256" key="1">
    <source>
        <dbReference type="ARBA" id="ARBA00022737"/>
    </source>
</evidence>
<feature type="region of interest" description="Disordered" evidence="3">
    <location>
        <begin position="1143"/>
        <end position="1180"/>
    </location>
</feature>
<evidence type="ECO:0000256" key="3">
    <source>
        <dbReference type="SAM" id="MobiDB-lite"/>
    </source>
</evidence>
<sequence length="1282" mass="147255">MACAATPSDGTRSPSSKDSNHTTVKLYITSYTDEFYAERDVIKREILPEIRSWCEKKKLSLVEQNVKWGGRHPDSREVAEMEKVQTGIENCYYNNIMPLFINLTSESIGWVPMWGEYSDEVIEDYIEAYGLLVEDLEVLYGAYRDDNHNSLFLMRDDSFLDSVPDEERSCFVHKTSISQKVCGPNNKIAHKFPSHRIINYRAEYRGVDHKRRPLLKLSEDLKQQIINFVIARIGYDFCGEDLPINYHPDSHMLSAHRDFLYERCQIVHGRSDVLQKIEDYILKDEKDVPLLLLGTPGSGKSSIMCKAVDVVIKKLMENHQTRGEGKPWHVFYHFVGAVPGSTVLEPMLKRLLREMEVVKDSNMPKDLDGTAQMCCSMLSNPNTKPIIIFIDALNQITEEKEARVVSWLPRKLAPEVRIIISSVNNTFHHKSLMSRETKPVELNVKPLDHLSRKEIIKDILKRYNKSLTERQLNRLLRKESSENPLWLTVACEEIRLVEKKDTVDDKIESLPDGLLNILEELLTRLEHCEGGQLLVATLCLLEASVSGLLESELRNILGDKESLTPPSPYDEKDEKECSEKEKAKVIGPLPDKKWNFVFTTLRPFLRPYGDSKEGRLDFYHRALSKAVRKKYFCKKDGSEEVDVDEVDTDIPDAEQWWHLKLADYFEKSNNVDRIVEEYPFHLTALKDRYRLALCLCDWRVFDKLYNEEFSSLLLAHWRTVGSTSEMLSQYEAELRRFERDDNVNEEAVSIRYEKVCRVVIQSGKHHEALELLKTAMKIEERELGARPHRMVELYALMAEIYDEKLKLNDFVSPCQLPDLRKTIYYGRKSIAIRRTLPGAYHKFKLAMSLMKLAFNMESWEACGGAPELSDTEALIEGNKYIDKALKIFQELNDMGHYSEALMTKGVLASRGSMEQLKLYNEAMDLCMQMYGEYHILTSRLYINIGIVYEDNNNYNKAYEYFKKWARVSEEILGPDHPKTQRAKGVLRETRYKRIAQQMGEWEEEESSSDSDESGEEVENPDIEHNYDDSVSHVDMVNNISIDQSVNSASVFLDSNQSASEGDVQGLSGDNANEGYHNGFHEEEDVESVDEEHTDSENFYDDNFEAYNEHYTLHTAVGSIIEEFNLHLDDDDDDDYEILELASTETDETDIQVPGNLDSSSDNRFDENSLSGSVEQVDSSVSENRYINSSVLQPGVSEGRRFSEMLGLLEIEVSDNRFSESSDNNSNNTVLPNLETESSQNSSASREPCNDANIIQVVAPINDNRYSNYHDSQNGNRHDSLPD</sequence>